<dbReference type="VEuPathDB" id="FungiDB:BD410DRAFT_781908"/>
<keyword evidence="2" id="KW-1185">Reference proteome</keyword>
<name>A0A4Y7QKN7_9AGAM</name>
<sequence>MDAIVSDVSGSMPTHMMAVYSRPEAGEKCKVMVYPIHSIVLAAHCANLSALPPSKPNAPETPGAPVTIPVVPLCLPHAESFPILSTYLYSKRPTNLLSALLPPAPRDPNQQPIDKTSAASMTRALRERAVAIGSAHSPNVLVERCAHVSGLWHNVCALGVYDDVLWRTMDVAWETLLVALGVSVRGARALVERS</sequence>
<organism evidence="1 2">
    <name type="scientific">Rickenella mellea</name>
    <dbReference type="NCBI Taxonomy" id="50990"/>
    <lineage>
        <taxon>Eukaryota</taxon>
        <taxon>Fungi</taxon>
        <taxon>Dikarya</taxon>
        <taxon>Basidiomycota</taxon>
        <taxon>Agaricomycotina</taxon>
        <taxon>Agaricomycetes</taxon>
        <taxon>Hymenochaetales</taxon>
        <taxon>Rickenellaceae</taxon>
        <taxon>Rickenella</taxon>
    </lineage>
</organism>
<evidence type="ECO:0000313" key="1">
    <source>
        <dbReference type="EMBL" id="TDL27975.1"/>
    </source>
</evidence>
<protein>
    <recommendedName>
        <fullName evidence="3">Clp1-like protein</fullName>
    </recommendedName>
</protein>
<dbReference type="Proteomes" id="UP000294933">
    <property type="component" value="Unassembled WGS sequence"/>
</dbReference>
<accession>A0A4Y7QKN7</accession>
<evidence type="ECO:0000313" key="2">
    <source>
        <dbReference type="Proteomes" id="UP000294933"/>
    </source>
</evidence>
<reference evidence="1 2" key="1">
    <citation type="submission" date="2018-06" db="EMBL/GenBank/DDBJ databases">
        <title>A transcriptomic atlas of mushroom development highlights an independent origin of complex multicellularity.</title>
        <authorList>
            <consortium name="DOE Joint Genome Institute"/>
            <person name="Krizsan K."/>
            <person name="Almasi E."/>
            <person name="Merenyi Z."/>
            <person name="Sahu N."/>
            <person name="Viragh M."/>
            <person name="Koszo T."/>
            <person name="Mondo S."/>
            <person name="Kiss B."/>
            <person name="Balint B."/>
            <person name="Kues U."/>
            <person name="Barry K."/>
            <person name="Hegedus J.C."/>
            <person name="Henrissat B."/>
            <person name="Johnson J."/>
            <person name="Lipzen A."/>
            <person name="Ohm R."/>
            <person name="Nagy I."/>
            <person name="Pangilinan J."/>
            <person name="Yan J."/>
            <person name="Xiong Y."/>
            <person name="Grigoriev I.V."/>
            <person name="Hibbett D.S."/>
            <person name="Nagy L.G."/>
        </authorList>
    </citation>
    <scope>NUCLEOTIDE SEQUENCE [LARGE SCALE GENOMIC DNA]</scope>
    <source>
        <strain evidence="1 2">SZMC22713</strain>
    </source>
</reference>
<dbReference type="OrthoDB" id="2570975at2759"/>
<proteinExistence type="predicted"/>
<gene>
    <name evidence="1" type="ORF">BD410DRAFT_781908</name>
</gene>
<dbReference type="AlphaFoldDB" id="A0A4Y7QKN7"/>
<dbReference type="EMBL" id="ML170158">
    <property type="protein sequence ID" value="TDL27975.1"/>
    <property type="molecule type" value="Genomic_DNA"/>
</dbReference>
<evidence type="ECO:0008006" key="3">
    <source>
        <dbReference type="Google" id="ProtNLM"/>
    </source>
</evidence>